<dbReference type="Proteomes" id="UP000189137">
    <property type="component" value="Unassembled WGS sequence"/>
</dbReference>
<proteinExistence type="predicted"/>
<accession>A0A9X8RLH5</accession>
<evidence type="ECO:0000313" key="1">
    <source>
        <dbReference type="EMBL" id="SJS98451.1"/>
    </source>
</evidence>
<comment type="caution">
    <text evidence="1">The sequence shown here is derived from an EMBL/GenBank/DDBJ whole genome shotgun (WGS) entry which is preliminary data.</text>
</comment>
<dbReference type="AlphaFoldDB" id="A0A9X8RLH5"/>
<dbReference type="EMBL" id="FUPS01000014">
    <property type="protein sequence ID" value="SJS98451.1"/>
    <property type="molecule type" value="Genomic_DNA"/>
</dbReference>
<reference evidence="1 2" key="1">
    <citation type="submission" date="2017-02" db="EMBL/GenBank/DDBJ databases">
        <authorList>
            <consortium name="Pathogen Informatics"/>
        </authorList>
    </citation>
    <scope>NUCLEOTIDE SEQUENCE [LARGE SCALE GENOMIC DNA]</scope>
    <source>
        <strain evidence="1 2">VRECD0157</strain>
    </source>
</reference>
<dbReference type="RefSeq" id="WP_021402163.1">
    <property type="nucleotide sequence ID" value="NZ_CAACYX010000013.1"/>
</dbReference>
<gene>
    <name evidence="1" type="ORF">SAMEA3375112_03335</name>
</gene>
<evidence type="ECO:0000313" key="2">
    <source>
        <dbReference type="Proteomes" id="UP000189137"/>
    </source>
</evidence>
<name>A0A9X8RLH5_CLODI</name>
<sequence length="60" mass="7167">MIKTMTYDMRTNKEYPSSDLKYVTFFDEDGILRGIQDWIKLRYELTVTNDEGDKVVIELK</sequence>
<protein>
    <submittedName>
        <fullName evidence="1">Uncharacterized protein</fullName>
    </submittedName>
</protein>
<organism evidence="1 2">
    <name type="scientific">Clostridioides difficile</name>
    <name type="common">Peptoclostridium difficile</name>
    <dbReference type="NCBI Taxonomy" id="1496"/>
    <lineage>
        <taxon>Bacteria</taxon>
        <taxon>Bacillati</taxon>
        <taxon>Bacillota</taxon>
        <taxon>Clostridia</taxon>
        <taxon>Peptostreptococcales</taxon>
        <taxon>Peptostreptococcaceae</taxon>
        <taxon>Clostridioides</taxon>
    </lineage>
</organism>